<feature type="transmembrane region" description="Helical" evidence="1">
    <location>
        <begin position="229"/>
        <end position="249"/>
    </location>
</feature>
<keyword evidence="1" id="KW-1133">Transmembrane helix</keyword>
<comment type="caution">
    <text evidence="4">The sequence shown here is derived from an EMBL/GenBank/DDBJ whole genome shotgun (WGS) entry which is preliminary data.</text>
</comment>
<proteinExistence type="predicted"/>
<accession>A0A537J4K2</accession>
<dbReference type="InterPro" id="IPR058486">
    <property type="entry name" value="DUF8173"/>
</dbReference>
<gene>
    <name evidence="4" type="ORF">E6H03_12055</name>
</gene>
<keyword evidence="1" id="KW-0812">Transmembrane</keyword>
<feature type="transmembrane region" description="Helical" evidence="1">
    <location>
        <begin position="301"/>
        <end position="325"/>
    </location>
</feature>
<dbReference type="EMBL" id="VBAN01000418">
    <property type="protein sequence ID" value="TMI78437.1"/>
    <property type="molecule type" value="Genomic_DNA"/>
</dbReference>
<sequence length="379" mass="38300">MTGRRRWAGTGVACALAIGALAPPAAAFVSRSGQSIVVTEAIQDDLYAAGGRVAVNGPVEGDVVAAGGSVDLGGAVGGGVLAAGGKVTVTGAVGRSARAAAGSLTLASRVQGDAVLAGGDVHVTPAAQIGRDLVIQGGSVTVSGTVARNAFINGRMVVVDGVIHGSAEIQGNRIVLLPTARIGGKLSYLADVPLEIHQGAQLTGGTVQMAPPSQPAWARAAPFGSGVRFWKALLEAAVLLIVGLVAFGASPRGVTTVILEIRQRFLRSLIFGFGMVVAVPVAAVLLLFTVVGIPIAGIAMLLYLATLYPSLAFTAAWAGHGILSLIPRPVPPAPDQWGVVLGVVVLVALFAVPYAGWAFHLLALFVGFGALWATVWRAV</sequence>
<evidence type="ECO:0000313" key="4">
    <source>
        <dbReference type="EMBL" id="TMI78437.1"/>
    </source>
</evidence>
<name>A0A537J4K2_9BACT</name>
<evidence type="ECO:0000313" key="5">
    <source>
        <dbReference type="Proteomes" id="UP000318093"/>
    </source>
</evidence>
<dbReference type="AlphaFoldDB" id="A0A537J4K2"/>
<feature type="signal peptide" evidence="2">
    <location>
        <begin position="1"/>
        <end position="27"/>
    </location>
</feature>
<reference evidence="4 5" key="1">
    <citation type="journal article" date="2019" name="Nat. Microbiol.">
        <title>Mediterranean grassland soil C-N compound turnover is dependent on rainfall and depth, and is mediated by genomically divergent microorganisms.</title>
        <authorList>
            <person name="Diamond S."/>
            <person name="Andeer P.F."/>
            <person name="Li Z."/>
            <person name="Crits-Christoph A."/>
            <person name="Burstein D."/>
            <person name="Anantharaman K."/>
            <person name="Lane K.R."/>
            <person name="Thomas B.C."/>
            <person name="Pan C."/>
            <person name="Northen T.R."/>
            <person name="Banfield J.F."/>
        </authorList>
    </citation>
    <scope>NUCLEOTIDE SEQUENCE [LARGE SCALE GENOMIC DNA]</scope>
    <source>
        <strain evidence="4">NP_6</strain>
    </source>
</reference>
<feature type="chain" id="PRO_5022088080" evidence="2">
    <location>
        <begin position="28"/>
        <end position="379"/>
    </location>
</feature>
<keyword evidence="1" id="KW-0472">Membrane</keyword>
<dbReference type="Pfam" id="PF26514">
    <property type="entry name" value="DUF8173"/>
    <property type="match status" value="1"/>
</dbReference>
<feature type="transmembrane region" description="Helical" evidence="1">
    <location>
        <begin position="337"/>
        <end position="355"/>
    </location>
</feature>
<feature type="domain" description="DUF8173" evidence="3">
    <location>
        <begin position="220"/>
        <end position="376"/>
    </location>
</feature>
<organism evidence="4 5">
    <name type="scientific">Candidatus Segetimicrobium genomatis</name>
    <dbReference type="NCBI Taxonomy" id="2569760"/>
    <lineage>
        <taxon>Bacteria</taxon>
        <taxon>Bacillati</taxon>
        <taxon>Candidatus Sysuimicrobiota</taxon>
        <taxon>Candidatus Sysuimicrobiia</taxon>
        <taxon>Candidatus Sysuimicrobiales</taxon>
        <taxon>Candidatus Segetimicrobiaceae</taxon>
        <taxon>Candidatus Segetimicrobium</taxon>
    </lineage>
</organism>
<dbReference type="Proteomes" id="UP000318093">
    <property type="component" value="Unassembled WGS sequence"/>
</dbReference>
<feature type="transmembrane region" description="Helical" evidence="1">
    <location>
        <begin position="269"/>
        <end position="295"/>
    </location>
</feature>
<protein>
    <submittedName>
        <fullName evidence="4">Polymer-forming cytoskeletal protein</fullName>
    </submittedName>
</protein>
<evidence type="ECO:0000259" key="3">
    <source>
        <dbReference type="Pfam" id="PF26514"/>
    </source>
</evidence>
<keyword evidence="2" id="KW-0732">Signal</keyword>
<evidence type="ECO:0000256" key="2">
    <source>
        <dbReference type="SAM" id="SignalP"/>
    </source>
</evidence>
<evidence type="ECO:0000256" key="1">
    <source>
        <dbReference type="SAM" id="Phobius"/>
    </source>
</evidence>